<reference evidence="1" key="1">
    <citation type="submission" date="2023-07" db="EMBL/GenBank/DDBJ databases">
        <authorList>
            <consortium name="CYATHOMIX"/>
        </authorList>
    </citation>
    <scope>NUCLEOTIDE SEQUENCE</scope>
    <source>
        <strain evidence="1">N/A</strain>
    </source>
</reference>
<keyword evidence="2" id="KW-1185">Reference proteome</keyword>
<dbReference type="EMBL" id="CATQJL010000316">
    <property type="protein sequence ID" value="CAJ0605685.1"/>
    <property type="molecule type" value="Genomic_DNA"/>
</dbReference>
<dbReference type="Proteomes" id="UP001176961">
    <property type="component" value="Unassembled WGS sequence"/>
</dbReference>
<evidence type="ECO:0000313" key="1">
    <source>
        <dbReference type="EMBL" id="CAJ0605685.1"/>
    </source>
</evidence>
<accession>A0AA36H8F1</accession>
<dbReference type="AlphaFoldDB" id="A0AA36H8F1"/>
<organism evidence="1 2">
    <name type="scientific">Cylicocyclus nassatus</name>
    <name type="common">Nematode worm</name>
    <dbReference type="NCBI Taxonomy" id="53992"/>
    <lineage>
        <taxon>Eukaryota</taxon>
        <taxon>Metazoa</taxon>
        <taxon>Ecdysozoa</taxon>
        <taxon>Nematoda</taxon>
        <taxon>Chromadorea</taxon>
        <taxon>Rhabditida</taxon>
        <taxon>Rhabditina</taxon>
        <taxon>Rhabditomorpha</taxon>
        <taxon>Strongyloidea</taxon>
        <taxon>Strongylidae</taxon>
        <taxon>Cylicocyclus</taxon>
    </lineage>
</organism>
<evidence type="ECO:0000313" key="2">
    <source>
        <dbReference type="Proteomes" id="UP001176961"/>
    </source>
</evidence>
<comment type="caution">
    <text evidence="1">The sequence shown here is derived from an EMBL/GenBank/DDBJ whole genome shotgun (WGS) entry which is preliminary data.</text>
</comment>
<protein>
    <submittedName>
        <fullName evidence="1">Uncharacterized protein</fullName>
    </submittedName>
</protein>
<sequence length="90" mass="10193">MGGVGVTAAYKSTLEVDLLNSYNKLLPPCALLFLNFVQPQSFIMICIIHPSRDTLEFMCRQSLRFAKLRLSRPSQPKHLSRHNIDSSQTT</sequence>
<proteinExistence type="predicted"/>
<name>A0AA36H8F1_CYLNA</name>
<gene>
    <name evidence="1" type="ORF">CYNAS_LOCUS17668</name>
</gene>